<dbReference type="InterPro" id="IPR000836">
    <property type="entry name" value="PRTase_dom"/>
</dbReference>
<proteinExistence type="inferred from homology"/>
<comment type="similarity">
    <text evidence="6">Belongs to the purine/pyrimidine phosphoribosyltransferase family. PyrE subfamily.</text>
</comment>
<comment type="caution">
    <text evidence="8">The sequence shown here is derived from an EMBL/GenBank/DDBJ whole genome shotgun (WGS) entry which is preliminary data.</text>
</comment>
<dbReference type="HAMAP" id="MF_01208">
    <property type="entry name" value="PyrE"/>
    <property type="match status" value="1"/>
</dbReference>
<evidence type="ECO:0000256" key="5">
    <source>
        <dbReference type="ARBA" id="ARBA00022975"/>
    </source>
</evidence>
<feature type="binding site" description="in other chain" evidence="6">
    <location>
        <begin position="123"/>
        <end position="131"/>
    </location>
    <ligand>
        <name>5-phospho-alpha-D-ribose 1-diphosphate</name>
        <dbReference type="ChEBI" id="CHEBI:58017"/>
        <note>ligand shared between dimeric partners</note>
    </ligand>
</feature>
<feature type="binding site" evidence="6">
    <location>
        <position position="103"/>
    </location>
    <ligand>
        <name>5-phospho-alpha-D-ribose 1-diphosphate</name>
        <dbReference type="ChEBI" id="CHEBI:58017"/>
        <note>ligand shared between dimeric partners</note>
    </ligand>
</feature>
<dbReference type="InterPro" id="IPR023031">
    <property type="entry name" value="OPRT"/>
</dbReference>
<accession>A0A9D9I522</accession>
<keyword evidence="4 6" id="KW-0808">Transferase</keyword>
<feature type="binding site" evidence="6">
    <location>
        <position position="97"/>
    </location>
    <ligand>
        <name>5-phospho-alpha-D-ribose 1-diphosphate</name>
        <dbReference type="ChEBI" id="CHEBI:58017"/>
        <note>ligand shared between dimeric partners</note>
    </ligand>
</feature>
<dbReference type="Pfam" id="PF00156">
    <property type="entry name" value="Pribosyltran"/>
    <property type="match status" value="1"/>
</dbReference>
<keyword evidence="5 6" id="KW-0665">Pyrimidine biosynthesis</keyword>
<comment type="function">
    <text evidence="6">Catalyzes the transfer of a ribosyl phosphate group from 5-phosphoribose 1-diphosphate to orotate, leading to the formation of orotidine monophosphate (OMP).</text>
</comment>
<evidence type="ECO:0000256" key="4">
    <source>
        <dbReference type="ARBA" id="ARBA00022679"/>
    </source>
</evidence>
<dbReference type="Gene3D" id="3.40.50.2020">
    <property type="match status" value="1"/>
</dbReference>
<dbReference type="PANTHER" id="PTHR19278:SF9">
    <property type="entry name" value="URIDINE 5'-MONOPHOSPHATE SYNTHASE"/>
    <property type="match status" value="1"/>
</dbReference>
<evidence type="ECO:0000313" key="8">
    <source>
        <dbReference type="EMBL" id="MBO8465176.1"/>
    </source>
</evidence>
<keyword evidence="3 6" id="KW-0328">Glycosyltransferase</keyword>
<reference evidence="8" key="1">
    <citation type="submission" date="2020-10" db="EMBL/GenBank/DDBJ databases">
        <authorList>
            <person name="Gilroy R."/>
        </authorList>
    </citation>
    <scope>NUCLEOTIDE SEQUENCE</scope>
    <source>
        <strain evidence="8">10037</strain>
    </source>
</reference>
<dbReference type="PANTHER" id="PTHR19278">
    <property type="entry name" value="OROTATE PHOSPHORIBOSYLTRANSFERASE"/>
    <property type="match status" value="1"/>
</dbReference>
<name>A0A9D9I522_9BACT</name>
<comment type="catalytic activity">
    <reaction evidence="6">
        <text>orotidine 5'-phosphate + diphosphate = orotate + 5-phospho-alpha-D-ribose 1-diphosphate</text>
        <dbReference type="Rhea" id="RHEA:10380"/>
        <dbReference type="ChEBI" id="CHEBI:30839"/>
        <dbReference type="ChEBI" id="CHEBI:33019"/>
        <dbReference type="ChEBI" id="CHEBI:57538"/>
        <dbReference type="ChEBI" id="CHEBI:58017"/>
        <dbReference type="EC" id="2.4.2.10"/>
    </reaction>
</comment>
<feature type="domain" description="Phosphoribosyltransferase" evidence="7">
    <location>
        <begin position="50"/>
        <end position="144"/>
    </location>
</feature>
<organism evidence="8 9">
    <name type="scientific">Candidatus Merdivivens pullistercoris</name>
    <dbReference type="NCBI Taxonomy" id="2840873"/>
    <lineage>
        <taxon>Bacteria</taxon>
        <taxon>Pseudomonadati</taxon>
        <taxon>Bacteroidota</taxon>
        <taxon>Bacteroidia</taxon>
        <taxon>Bacteroidales</taxon>
        <taxon>Muribaculaceae</taxon>
        <taxon>Muribaculaceae incertae sedis</taxon>
        <taxon>Candidatus Merdivivens</taxon>
    </lineage>
</organism>
<evidence type="ECO:0000256" key="1">
    <source>
        <dbReference type="ARBA" id="ARBA00004889"/>
    </source>
</evidence>
<keyword evidence="6" id="KW-0460">Magnesium</keyword>
<dbReference type="CDD" id="cd06223">
    <property type="entry name" value="PRTases_typeI"/>
    <property type="match status" value="1"/>
</dbReference>
<comment type="subunit">
    <text evidence="6">Homodimer.</text>
</comment>
<dbReference type="Proteomes" id="UP000823597">
    <property type="component" value="Unassembled WGS sequence"/>
</dbReference>
<evidence type="ECO:0000313" key="9">
    <source>
        <dbReference type="Proteomes" id="UP000823597"/>
    </source>
</evidence>
<evidence type="ECO:0000256" key="2">
    <source>
        <dbReference type="ARBA" id="ARBA00011971"/>
    </source>
</evidence>
<protein>
    <recommendedName>
        <fullName evidence="2 6">Orotate phosphoribosyltransferase</fullName>
        <shortName evidence="6">OPRT</shortName>
        <shortName evidence="6">OPRTase</shortName>
        <ecNumber evidence="2 6">2.4.2.10</ecNumber>
    </recommendedName>
</protein>
<comment type="cofactor">
    <cofactor evidence="6">
        <name>Mg(2+)</name>
        <dbReference type="ChEBI" id="CHEBI:18420"/>
    </cofactor>
</comment>
<evidence type="ECO:0000256" key="6">
    <source>
        <dbReference type="HAMAP-Rule" id="MF_01208"/>
    </source>
</evidence>
<dbReference type="GO" id="GO:0044205">
    <property type="term" value="P:'de novo' UMP biosynthetic process"/>
    <property type="evidence" value="ECO:0007669"/>
    <property type="project" value="UniProtKB-UniRule"/>
</dbReference>
<dbReference type="EC" id="2.4.2.10" evidence="2 6"/>
<dbReference type="SUPFAM" id="SSF53271">
    <property type="entry name" value="PRTase-like"/>
    <property type="match status" value="1"/>
</dbReference>
<evidence type="ECO:0000259" key="7">
    <source>
        <dbReference type="Pfam" id="PF00156"/>
    </source>
</evidence>
<dbReference type="NCBIfam" id="TIGR00336">
    <property type="entry name" value="pyrE"/>
    <property type="match status" value="1"/>
</dbReference>
<evidence type="ECO:0000256" key="3">
    <source>
        <dbReference type="ARBA" id="ARBA00022676"/>
    </source>
</evidence>
<gene>
    <name evidence="6" type="primary">pyrE</name>
    <name evidence="8" type="ORF">IAB93_04160</name>
</gene>
<reference evidence="8" key="2">
    <citation type="journal article" date="2021" name="PeerJ">
        <title>Extensive microbial diversity within the chicken gut microbiome revealed by metagenomics and culture.</title>
        <authorList>
            <person name="Gilroy R."/>
            <person name="Ravi A."/>
            <person name="Getino M."/>
            <person name="Pursley I."/>
            <person name="Horton D.L."/>
            <person name="Alikhan N.F."/>
            <person name="Baker D."/>
            <person name="Gharbi K."/>
            <person name="Hall N."/>
            <person name="Watson M."/>
            <person name="Adriaenssens E.M."/>
            <person name="Foster-Nyarko E."/>
            <person name="Jarju S."/>
            <person name="Secka A."/>
            <person name="Antonio M."/>
            <person name="Oren A."/>
            <person name="Chaudhuri R.R."/>
            <person name="La Ragione R."/>
            <person name="Hildebrand F."/>
            <person name="Pallen M.J."/>
        </authorList>
    </citation>
    <scope>NUCLEOTIDE SEQUENCE</scope>
    <source>
        <strain evidence="8">10037</strain>
    </source>
</reference>
<dbReference type="GO" id="GO:0019856">
    <property type="term" value="P:pyrimidine nucleobase biosynthetic process"/>
    <property type="evidence" value="ECO:0007669"/>
    <property type="project" value="TreeGrafter"/>
</dbReference>
<dbReference type="InterPro" id="IPR004467">
    <property type="entry name" value="Or_phspho_trans_dom"/>
</dbReference>
<dbReference type="InterPro" id="IPR029057">
    <property type="entry name" value="PRTase-like"/>
</dbReference>
<dbReference type="AlphaFoldDB" id="A0A9D9I522"/>
<comment type="caution">
    <text evidence="6">Lacks conserved residue(s) required for the propagation of feature annotation.</text>
</comment>
<feature type="binding site" evidence="6">
    <location>
        <position position="101"/>
    </location>
    <ligand>
        <name>5-phospho-alpha-D-ribose 1-diphosphate</name>
        <dbReference type="ChEBI" id="CHEBI:58017"/>
        <note>ligand shared between dimeric partners</note>
    </ligand>
</feature>
<dbReference type="GO" id="GO:0000287">
    <property type="term" value="F:magnesium ion binding"/>
    <property type="evidence" value="ECO:0007669"/>
    <property type="project" value="UniProtKB-UniRule"/>
</dbReference>
<comment type="pathway">
    <text evidence="1 6">Pyrimidine metabolism; UMP biosynthesis via de novo pathway; UMP from orotate: step 1/2.</text>
</comment>
<dbReference type="GO" id="GO:0004588">
    <property type="term" value="F:orotate phosphoribosyltransferase activity"/>
    <property type="evidence" value="ECO:0007669"/>
    <property type="project" value="UniProtKB-UniRule"/>
</dbReference>
<dbReference type="EMBL" id="JADIME010000043">
    <property type="protein sequence ID" value="MBO8465176.1"/>
    <property type="molecule type" value="Genomic_DNA"/>
</dbReference>
<sequence length="212" mass="23376">MEKIEKKVAESLLEIKAVTLSPDKPYTWASGWKSPIYCDNRKILSYPVLRHDIAGWLSSTVKDNFKECDVVAGVATGAIALGIMVAEILDKPFIYVRPKPKDHGTGARIEGVLPQGAKVVVVEDLISTGNSSLSAVDALRHGGAIVSGMVAIFSYNFPQAREAFENANVELHTLTNYDSLLDAARSCGYIKEDDMKLLREWRYSPSTWGRDE</sequence>
<feature type="binding site" evidence="6">
    <location>
        <position position="127"/>
    </location>
    <ligand>
        <name>orotate</name>
        <dbReference type="ChEBI" id="CHEBI:30839"/>
    </ligand>
</feature>